<comment type="subcellular location">
    <subcellularLocation>
        <location evidence="1">Nucleus</location>
        <location evidence="1">Nuclear pore complex</location>
    </subcellularLocation>
</comment>
<dbReference type="PANTHER" id="PTHR13000">
    <property type="entry name" value="NUCLEOPORIN P54"/>
    <property type="match status" value="1"/>
</dbReference>
<proteinExistence type="predicted"/>
<gene>
    <name evidence="7" type="ORF">VP01_1921g3</name>
</gene>
<evidence type="ECO:0000313" key="8">
    <source>
        <dbReference type="Proteomes" id="UP000037035"/>
    </source>
</evidence>
<feature type="compositionally biased region" description="Polar residues" evidence="5">
    <location>
        <begin position="118"/>
        <end position="135"/>
    </location>
</feature>
<dbReference type="Pfam" id="PF13874">
    <property type="entry name" value="Nup54"/>
    <property type="match status" value="1"/>
</dbReference>
<keyword evidence="8" id="KW-1185">Reference proteome</keyword>
<comment type="caution">
    <text evidence="7">The sequence shown here is derived from an EMBL/GenBank/DDBJ whole genome shotgun (WGS) entry which is preliminary data.</text>
</comment>
<keyword evidence="2" id="KW-0813">Transport</keyword>
<dbReference type="OrthoDB" id="6162375at2759"/>
<keyword evidence="3" id="KW-0653">Protein transport</keyword>
<evidence type="ECO:0000313" key="7">
    <source>
        <dbReference type="EMBL" id="KNZ58485.1"/>
    </source>
</evidence>
<dbReference type="PANTHER" id="PTHR13000:SF0">
    <property type="entry name" value="NUCLEOPORIN P54"/>
    <property type="match status" value="1"/>
</dbReference>
<reference evidence="7 8" key="1">
    <citation type="submission" date="2015-08" db="EMBL/GenBank/DDBJ databases">
        <title>Next Generation Sequencing and Analysis of the Genome of Puccinia sorghi L Schw, the Causal Agent of Maize Common Rust.</title>
        <authorList>
            <person name="Rochi L."/>
            <person name="Burguener G."/>
            <person name="Darino M."/>
            <person name="Turjanski A."/>
            <person name="Kreff E."/>
            <person name="Dieguez M.J."/>
            <person name="Sacco F."/>
        </authorList>
    </citation>
    <scope>NUCLEOTIDE SEQUENCE [LARGE SCALE GENOMIC DNA]</scope>
    <source>
        <strain evidence="7 8">RO10H11247</strain>
    </source>
</reference>
<dbReference type="Pfam" id="PF13634">
    <property type="entry name" value="Nucleoporin_FG"/>
    <property type="match status" value="1"/>
</dbReference>
<feature type="region of interest" description="Disordered" evidence="5">
    <location>
        <begin position="1"/>
        <end position="146"/>
    </location>
</feature>
<name>A0A0L6VEF9_9BASI</name>
<feature type="compositionally biased region" description="Low complexity" evidence="5">
    <location>
        <begin position="24"/>
        <end position="34"/>
    </location>
</feature>
<sequence>MSLFGKRTADPIQGSPAQKPSPFSTQTSNTNSNSLFGNSLTSQNQNTPSIFGNQNPGTSNPTQTNNLFGNTSNTQSTNSIFGTNTQSATPQSNALFGSLSNNNNNNNSAQSTTQSNNLFGSLSNNVNNNATPSATSQSNNLFGNLSNNNNTSNSLFGSFSNNNNNNTSNSLFGSLSNNNNNKLSTLQSNNNNLFGSLSNNNNTSTTGFGGQQASSTPINNFLLNSTNNSTLNRSAPPATNSALSTLRSSTAQLARRPITLSELSIQDRIIKIHASWNVSDPQCQFQFFFYNVVPPEQVHLYGRPNQLAPDDLRWQRAKRNNPDPSRLVPTLAIGFEDLSKRVTAQQKQAQAHLSKLEEISNRLNEIARKHNLETSSRLHKLKTEQVKLSTRLMGLVNKLNGIVLHSSSSSAVAAYQTHSQPSYQHQQLMRNSQKEEELIQRVKALKSILDQSGGKSKISELWSTLHQIKNFGGFFISNNGAGPTCNPSVVNHGSHHPSNGSQHLSNWPGHAGFVGVGSGDGGGGKWSLIDDKEIKKVLEILLNQQKGIDHLILLLRKCRADVILMRQAFNLESNLKSNEW</sequence>
<dbReference type="STRING" id="27349.A0A0L6VEF9"/>
<evidence type="ECO:0000256" key="3">
    <source>
        <dbReference type="ARBA" id="ARBA00023132"/>
    </source>
</evidence>
<dbReference type="AlphaFoldDB" id="A0A0L6VEF9"/>
<feature type="compositionally biased region" description="Low complexity" evidence="5">
    <location>
        <begin position="92"/>
        <end position="117"/>
    </location>
</feature>
<dbReference type="VEuPathDB" id="FungiDB:VP01_1921g3"/>
<dbReference type="GO" id="GO:0006999">
    <property type="term" value="P:nuclear pore organization"/>
    <property type="evidence" value="ECO:0007669"/>
    <property type="project" value="TreeGrafter"/>
</dbReference>
<keyword evidence="3" id="KW-0509">mRNA transport</keyword>
<feature type="domain" description="Nucleoporin Nup54 alpha-helical" evidence="6">
    <location>
        <begin position="310"/>
        <end position="464"/>
    </location>
</feature>
<dbReference type="EMBL" id="LAVV01006750">
    <property type="protein sequence ID" value="KNZ58485.1"/>
    <property type="molecule type" value="Genomic_DNA"/>
</dbReference>
<evidence type="ECO:0000256" key="2">
    <source>
        <dbReference type="ARBA" id="ARBA00022448"/>
    </source>
</evidence>
<dbReference type="GO" id="GO:0017056">
    <property type="term" value="F:structural constituent of nuclear pore"/>
    <property type="evidence" value="ECO:0007669"/>
    <property type="project" value="TreeGrafter"/>
</dbReference>
<feature type="compositionally biased region" description="Low complexity" evidence="5">
    <location>
        <begin position="136"/>
        <end position="146"/>
    </location>
</feature>
<dbReference type="InterPro" id="IPR025574">
    <property type="entry name" value="Nucleoporin_FG_rpt"/>
</dbReference>
<keyword evidence="3" id="KW-0906">Nuclear pore complex</keyword>
<dbReference type="InterPro" id="IPR024864">
    <property type="entry name" value="Nup54/Nup57/Nup44"/>
</dbReference>
<dbReference type="GO" id="GO:0006607">
    <property type="term" value="P:NLS-bearing protein import into nucleus"/>
    <property type="evidence" value="ECO:0007669"/>
    <property type="project" value="TreeGrafter"/>
</dbReference>
<dbReference type="InterPro" id="IPR025712">
    <property type="entry name" value="Nup54_alpha-helical_dom"/>
</dbReference>
<feature type="compositionally biased region" description="Polar residues" evidence="5">
    <location>
        <begin position="35"/>
        <end position="91"/>
    </location>
</feature>
<protein>
    <recommendedName>
        <fullName evidence="6">Nucleoporin Nup54 alpha-helical domain-containing protein</fullName>
    </recommendedName>
</protein>
<keyword evidence="4" id="KW-0539">Nucleus</keyword>
<accession>A0A0L6VEF9</accession>
<evidence type="ECO:0000256" key="4">
    <source>
        <dbReference type="ARBA" id="ARBA00023242"/>
    </source>
</evidence>
<evidence type="ECO:0000256" key="1">
    <source>
        <dbReference type="ARBA" id="ARBA00004567"/>
    </source>
</evidence>
<dbReference type="Proteomes" id="UP000037035">
    <property type="component" value="Unassembled WGS sequence"/>
</dbReference>
<evidence type="ECO:0000256" key="5">
    <source>
        <dbReference type="SAM" id="MobiDB-lite"/>
    </source>
</evidence>
<keyword evidence="3" id="KW-0811">Translocation</keyword>
<dbReference type="GO" id="GO:0036228">
    <property type="term" value="P:protein localization to nuclear inner membrane"/>
    <property type="evidence" value="ECO:0007669"/>
    <property type="project" value="TreeGrafter"/>
</dbReference>
<organism evidence="7 8">
    <name type="scientific">Puccinia sorghi</name>
    <dbReference type="NCBI Taxonomy" id="27349"/>
    <lineage>
        <taxon>Eukaryota</taxon>
        <taxon>Fungi</taxon>
        <taxon>Dikarya</taxon>
        <taxon>Basidiomycota</taxon>
        <taxon>Pucciniomycotina</taxon>
        <taxon>Pucciniomycetes</taxon>
        <taxon>Pucciniales</taxon>
        <taxon>Pucciniaceae</taxon>
        <taxon>Puccinia</taxon>
    </lineage>
</organism>
<dbReference type="GO" id="GO:0044613">
    <property type="term" value="C:nuclear pore central transport channel"/>
    <property type="evidence" value="ECO:0007669"/>
    <property type="project" value="TreeGrafter"/>
</dbReference>
<evidence type="ECO:0000259" key="6">
    <source>
        <dbReference type="Pfam" id="PF13874"/>
    </source>
</evidence>